<evidence type="ECO:0000256" key="1">
    <source>
        <dbReference type="SAM" id="MobiDB-lite"/>
    </source>
</evidence>
<reference evidence="3 4" key="1">
    <citation type="journal article" date="2015" name="Genome Biol. Evol.">
        <title>Phylogenomic analyses indicate that early fungi evolved digesting cell walls of algal ancestors of land plants.</title>
        <authorList>
            <person name="Chang Y."/>
            <person name="Wang S."/>
            <person name="Sekimoto S."/>
            <person name="Aerts A.L."/>
            <person name="Choi C."/>
            <person name="Clum A."/>
            <person name="LaButti K.M."/>
            <person name="Lindquist E.A."/>
            <person name="Yee Ngan C."/>
            <person name="Ohm R.A."/>
            <person name="Salamov A.A."/>
            <person name="Grigoriev I.V."/>
            <person name="Spatafora J.W."/>
            <person name="Berbee M.L."/>
        </authorList>
    </citation>
    <scope>NUCLEOTIDE SEQUENCE [LARGE SCALE GENOMIC DNA]</scope>
    <source>
        <strain evidence="3 4">JEL478</strain>
    </source>
</reference>
<feature type="domain" description="DM2" evidence="2">
    <location>
        <begin position="128"/>
        <end position="211"/>
    </location>
</feature>
<dbReference type="Proteomes" id="UP000070544">
    <property type="component" value="Unassembled WGS sequence"/>
</dbReference>
<evidence type="ECO:0000313" key="4">
    <source>
        <dbReference type="Proteomes" id="UP000070544"/>
    </source>
</evidence>
<dbReference type="EMBL" id="KQ965923">
    <property type="protein sequence ID" value="KXS08913.1"/>
    <property type="molecule type" value="Genomic_DNA"/>
</dbReference>
<dbReference type="OrthoDB" id="10251073at2759"/>
<dbReference type="SUPFAM" id="SSF47592">
    <property type="entry name" value="SWIB/MDM2 domain"/>
    <property type="match status" value="1"/>
</dbReference>
<dbReference type="InterPro" id="IPR036885">
    <property type="entry name" value="SWIB_MDM2_dom_sf"/>
</dbReference>
<feature type="region of interest" description="Disordered" evidence="1">
    <location>
        <begin position="20"/>
        <end position="57"/>
    </location>
</feature>
<sequence length="245" mass="27115">MARTKKQTKVAPLSEEFVVESPTDVEAPVEAEVQEDPVADDDVNGDEVDETGAKKKKVEAPQIASVNAGIDKLIQEYKTSIVNARTQIAYLKQLKKLHRDEVLEGKKTTKKRSKVLSGAEKPPRPPSGITKDGPVSEELCEFLGIPAGTLIARTDVTKRIIAYISSHNLQNPEKRNFIITDGPLSSLLKLKEGDQIRYFDLQNPLSAHFPKTAKVKKGKSDTEEEAVTDGEERVEEVKVEDEPEE</sequence>
<dbReference type="CDD" id="cd10567">
    <property type="entry name" value="SWIB-MDM2_like"/>
    <property type="match status" value="1"/>
</dbReference>
<name>A0A138ZXP7_GONPJ</name>
<feature type="compositionally biased region" description="Acidic residues" evidence="1">
    <location>
        <begin position="27"/>
        <end position="50"/>
    </location>
</feature>
<feature type="region of interest" description="Disordered" evidence="1">
    <location>
        <begin position="106"/>
        <end position="133"/>
    </location>
</feature>
<evidence type="ECO:0000259" key="2">
    <source>
        <dbReference type="PROSITE" id="PS51925"/>
    </source>
</evidence>
<proteinExistence type="predicted"/>
<dbReference type="AlphaFoldDB" id="A0A138ZXP7"/>
<dbReference type="Gene3D" id="1.10.245.10">
    <property type="entry name" value="SWIB/MDM2 domain"/>
    <property type="match status" value="1"/>
</dbReference>
<dbReference type="PROSITE" id="PS51925">
    <property type="entry name" value="SWIB_MDM2"/>
    <property type="match status" value="1"/>
</dbReference>
<feature type="region of interest" description="Disordered" evidence="1">
    <location>
        <begin position="212"/>
        <end position="245"/>
    </location>
</feature>
<keyword evidence="4" id="KW-1185">Reference proteome</keyword>
<dbReference type="STRING" id="1344416.A0A138ZXP7"/>
<feature type="compositionally biased region" description="Acidic residues" evidence="1">
    <location>
        <begin position="222"/>
        <end position="245"/>
    </location>
</feature>
<accession>A0A138ZXP7</accession>
<dbReference type="Pfam" id="PF02201">
    <property type="entry name" value="SWIB"/>
    <property type="match status" value="1"/>
</dbReference>
<evidence type="ECO:0000313" key="3">
    <source>
        <dbReference type="EMBL" id="KXS08913.1"/>
    </source>
</evidence>
<dbReference type="PANTHER" id="PTHR13844">
    <property type="entry name" value="SWI/SNF-RELATED MATRIX-ASSOCIATED ACTIN-DEPENDENT REGULATOR OF CHROMATIN SUBFAMILY D"/>
    <property type="match status" value="1"/>
</dbReference>
<organism evidence="3 4">
    <name type="scientific">Gonapodya prolifera (strain JEL478)</name>
    <name type="common">Monoblepharis prolifera</name>
    <dbReference type="NCBI Taxonomy" id="1344416"/>
    <lineage>
        <taxon>Eukaryota</taxon>
        <taxon>Fungi</taxon>
        <taxon>Fungi incertae sedis</taxon>
        <taxon>Chytridiomycota</taxon>
        <taxon>Chytridiomycota incertae sedis</taxon>
        <taxon>Monoblepharidomycetes</taxon>
        <taxon>Monoblepharidales</taxon>
        <taxon>Gonapodyaceae</taxon>
        <taxon>Gonapodya</taxon>
    </lineage>
</organism>
<dbReference type="InterPro" id="IPR003121">
    <property type="entry name" value="SWIB_MDM2_domain"/>
</dbReference>
<protein>
    <recommendedName>
        <fullName evidence="2">DM2 domain-containing protein</fullName>
    </recommendedName>
</protein>
<gene>
    <name evidence="3" type="ORF">M427DRAFT_50209</name>
</gene>
<dbReference type="InterPro" id="IPR019835">
    <property type="entry name" value="SWIB_domain"/>
</dbReference>
<dbReference type="SMART" id="SM00151">
    <property type="entry name" value="SWIB"/>
    <property type="match status" value="1"/>
</dbReference>